<dbReference type="AlphaFoldDB" id="A0A2G8T494"/>
<evidence type="ECO:0000313" key="1">
    <source>
        <dbReference type="EMBL" id="PIL40498.1"/>
    </source>
</evidence>
<dbReference type="Proteomes" id="UP000228593">
    <property type="component" value="Unassembled WGS sequence"/>
</dbReference>
<keyword evidence="2" id="KW-1185">Reference proteome</keyword>
<gene>
    <name evidence="1" type="ORF">CR103_07550</name>
</gene>
<sequence>MARQAPADPLRPLMGCSFGKDLQAQSVNRWPAGMPTRAVQTSTGPMQVSIADGYRMLLAYPDTAPFVNLKLERSQPGKLGADRTAILAQMTSFAATPGAPVAPFKVIERNGVEIMALNNLTLTGDVISLYTLISEKNNVIATAYLLNQKPAERKFKNFEQYQALRDDFIHSLAVCMAEL</sequence>
<proteinExistence type="predicted"/>
<comment type="caution">
    <text evidence="1">The sequence shown here is derived from an EMBL/GenBank/DDBJ whole genome shotgun (WGS) entry which is preliminary data.</text>
</comment>
<evidence type="ECO:0000313" key="2">
    <source>
        <dbReference type="Proteomes" id="UP000228593"/>
    </source>
</evidence>
<reference evidence="1 2" key="1">
    <citation type="submission" date="2017-10" db="EMBL/GenBank/DDBJ databases">
        <title>Massilia psychrophilum sp. nov., a novel purple-pigmented bacterium isolated from Tianshan glacier, Xinjiang Municipality, China.</title>
        <authorList>
            <person name="Wang H."/>
        </authorList>
    </citation>
    <scope>NUCLEOTIDE SEQUENCE [LARGE SCALE GENOMIC DNA]</scope>
    <source>
        <strain evidence="1 2">JCM 30813</strain>
    </source>
</reference>
<accession>A0A2G8T494</accession>
<protein>
    <submittedName>
        <fullName evidence="1">Uncharacterized protein</fullName>
    </submittedName>
</protein>
<organism evidence="1 2">
    <name type="scientific">Massilia psychrophila</name>
    <dbReference type="NCBI Taxonomy" id="1603353"/>
    <lineage>
        <taxon>Bacteria</taxon>
        <taxon>Pseudomonadati</taxon>
        <taxon>Pseudomonadota</taxon>
        <taxon>Betaproteobacteria</taxon>
        <taxon>Burkholderiales</taxon>
        <taxon>Oxalobacteraceae</taxon>
        <taxon>Telluria group</taxon>
        <taxon>Massilia</taxon>
    </lineage>
</organism>
<name>A0A2G8T494_9BURK</name>
<dbReference type="EMBL" id="PDOB01000008">
    <property type="protein sequence ID" value="PIL40498.1"/>
    <property type="molecule type" value="Genomic_DNA"/>
</dbReference>